<dbReference type="GO" id="GO:0045005">
    <property type="term" value="P:DNA-templated DNA replication maintenance of fidelity"/>
    <property type="evidence" value="ECO:0007669"/>
    <property type="project" value="EnsemblFungi"/>
</dbReference>
<dbReference type="GO" id="GO:0003697">
    <property type="term" value="F:single-stranded DNA binding"/>
    <property type="evidence" value="ECO:0007669"/>
    <property type="project" value="EnsemblFungi"/>
</dbReference>
<dbReference type="HOGENOM" id="CLU_010628_1_0_1"/>
<dbReference type="Pfam" id="PF04042">
    <property type="entry name" value="DNA_pol_E_B"/>
    <property type="match status" value="1"/>
</dbReference>
<feature type="domain" description="DNA polymerase alpha/delta/epsilon subunit B" evidence="8">
    <location>
        <begin position="372"/>
        <end position="633"/>
    </location>
</feature>
<comment type="subcellular location">
    <subcellularLocation>
        <location evidence="1">Nucleus</location>
    </subcellularLocation>
</comment>
<dbReference type="GO" id="GO:0043596">
    <property type="term" value="C:nuclear replication fork"/>
    <property type="evidence" value="ECO:0007669"/>
    <property type="project" value="EnsemblFungi"/>
</dbReference>
<keyword evidence="4" id="KW-0235">DNA replication</keyword>
<dbReference type="GO" id="GO:0003690">
    <property type="term" value="F:double-stranded DNA binding"/>
    <property type="evidence" value="ECO:0007669"/>
    <property type="project" value="EnsemblFungi"/>
</dbReference>
<evidence type="ECO:0000313" key="9">
    <source>
        <dbReference type="EMBL" id="CDK27506.1"/>
    </source>
</evidence>
<dbReference type="AlphaFoldDB" id="W6MLZ0"/>
<evidence type="ECO:0000256" key="3">
    <source>
        <dbReference type="ARBA" id="ARBA00016011"/>
    </source>
</evidence>
<dbReference type="GO" id="GO:0005737">
    <property type="term" value="C:cytoplasm"/>
    <property type="evidence" value="ECO:0007669"/>
    <property type="project" value="EnsemblFungi"/>
</dbReference>
<keyword evidence="5" id="KW-0238">DNA-binding</keyword>
<dbReference type="GO" id="GO:0030337">
    <property type="term" value="F:DNA polymerase processivity factor activity"/>
    <property type="evidence" value="ECO:0007669"/>
    <property type="project" value="EnsemblFungi"/>
</dbReference>
<name>W6MLZ0_9ASCO</name>
<dbReference type="OrthoDB" id="10254730at2759"/>
<evidence type="ECO:0000256" key="4">
    <source>
        <dbReference type="ARBA" id="ARBA00022705"/>
    </source>
</evidence>
<dbReference type="InterPro" id="IPR007185">
    <property type="entry name" value="DNA_pol_a/d/e_bsu"/>
</dbReference>
<evidence type="ECO:0000256" key="5">
    <source>
        <dbReference type="ARBA" id="ARBA00023125"/>
    </source>
</evidence>
<dbReference type="EMBL" id="HG793128">
    <property type="protein sequence ID" value="CDK27506.1"/>
    <property type="molecule type" value="Genomic_DNA"/>
</dbReference>
<dbReference type="PANTHER" id="PTHR12708">
    <property type="entry name" value="DNA POLYMERASE EPSILON SUBUNIT B"/>
    <property type="match status" value="1"/>
</dbReference>
<dbReference type="STRING" id="1382522.W6MLZ0"/>
<keyword evidence="6" id="KW-0539">Nucleus</keyword>
<reference evidence="9" key="2">
    <citation type="submission" date="2014-02" db="EMBL/GenBank/DDBJ databases">
        <title>Complete DNA sequence of /Kuraishia capsulata/ illustrates novel genomic features among budding yeasts (/Saccharomycotina/).</title>
        <authorList>
            <person name="Morales L."/>
            <person name="Noel B."/>
            <person name="Porcel B."/>
            <person name="Marcet-Houben M."/>
            <person name="Hullo M-F."/>
            <person name="Sacerdot C."/>
            <person name="Tekaia F."/>
            <person name="Leh-Louis V."/>
            <person name="Despons L."/>
            <person name="Khanna V."/>
            <person name="Aury J-M."/>
            <person name="Barbe V."/>
            <person name="Couloux A."/>
            <person name="Labadie K."/>
            <person name="Pelletier E."/>
            <person name="Souciet J-L."/>
            <person name="Boekhout T."/>
            <person name="Gabaldon T."/>
            <person name="Wincker P."/>
            <person name="Dujon B."/>
        </authorList>
    </citation>
    <scope>NUCLEOTIDE SEQUENCE</scope>
    <source>
        <strain evidence="9">CBS 1993</strain>
    </source>
</reference>
<evidence type="ECO:0000256" key="2">
    <source>
        <dbReference type="ARBA" id="ARBA00009560"/>
    </source>
</evidence>
<organism evidence="9 10">
    <name type="scientific">Kuraishia capsulata CBS 1993</name>
    <dbReference type="NCBI Taxonomy" id="1382522"/>
    <lineage>
        <taxon>Eukaryota</taxon>
        <taxon>Fungi</taxon>
        <taxon>Dikarya</taxon>
        <taxon>Ascomycota</taxon>
        <taxon>Saccharomycotina</taxon>
        <taxon>Pichiomycetes</taxon>
        <taxon>Pichiales</taxon>
        <taxon>Pichiaceae</taxon>
        <taxon>Kuraishia</taxon>
    </lineage>
</organism>
<dbReference type="InterPro" id="IPR016266">
    <property type="entry name" value="POLE2"/>
</dbReference>
<dbReference type="PANTHER" id="PTHR12708:SF0">
    <property type="entry name" value="DNA POLYMERASE EPSILON SUBUNIT 2"/>
    <property type="match status" value="1"/>
</dbReference>
<gene>
    <name evidence="9" type="ORF">KUCA_T00003484001</name>
</gene>
<reference evidence="9" key="1">
    <citation type="submission" date="2013-12" db="EMBL/GenBank/DDBJ databases">
        <authorList>
            <person name="Genoscope - CEA"/>
        </authorList>
    </citation>
    <scope>NUCLEOTIDE SEQUENCE</scope>
    <source>
        <strain evidence="9">CBS 1993</strain>
    </source>
</reference>
<dbReference type="GeneID" id="34520888"/>
<proteinExistence type="inferred from homology"/>
<evidence type="ECO:0000313" key="10">
    <source>
        <dbReference type="Proteomes" id="UP000019384"/>
    </source>
</evidence>
<protein>
    <recommendedName>
        <fullName evidence="3">DNA polymerase epsilon subunit B</fullName>
    </recommendedName>
    <alternativeName>
        <fullName evidence="7">DNA polymerase II subunit 2</fullName>
    </alternativeName>
</protein>
<accession>W6MLZ0</accession>
<dbReference type="Proteomes" id="UP000019384">
    <property type="component" value="Unassembled WGS sequence"/>
</dbReference>
<evidence type="ECO:0000259" key="8">
    <source>
        <dbReference type="Pfam" id="PF04042"/>
    </source>
</evidence>
<sequence>MDPIVLPISLQPSNLRPIAYRILTKKYGLNIQSEALKRLTEVIGQRFGKDWRSPKSLAFLEKIGQSWKSQDLGVFLQSGDQLDSVIDQLTHNENASGRTDAGKVTKKAASLDELVATKMGNDPDSKSFEIYNSQADEEMEVPPEIDWKDHFKVVDAFRLPVYTYNYTRKQYEFVPSFNPLEEKKNGSIPMTGLLANVKSYADLFITRYKISSDRLLRNDNFQTSHGEKSTHNSITGSTTKSVAQVVTSIKNMLGRHGQHFLLFGLFTKSSDGFWQLQDDTGAIQLELNQCVFSKDCYFTPGCMLFCDGIYSNVGKFYASVMGHPPPEKRSISLDAHNIDFMKSGHATLPRIDYELQKRLKLMESENYEHRFVILGADCFLNDLKVLDGLKKVFGKLNSEVENDNLYDSLPLCIVLNGSFTNLPFTASAYNSSAVSSASTVSSSANYKVALDSLASILEKYPRLCQTATFVFIPGTNDPWSSISSKGSNVMWPQSGIPKVFGTKLNRLLKNCIWTSNPTKVSYLAHEITLVRDDIGEKLRRNDIAYLGKSEQDLMDESNEDQLEIDKLSQSPLHSLAPEVREARKIVKTVLDQAHLSPFVQSTRPILWNMDHVLQLLPLPNLLILTDASSPTFDVTYEGCHVINPGKFLHGSKCSYTEYFPSTKKAHNKHVFV</sequence>
<evidence type="ECO:0000256" key="1">
    <source>
        <dbReference type="ARBA" id="ARBA00004123"/>
    </source>
</evidence>
<evidence type="ECO:0000256" key="6">
    <source>
        <dbReference type="ARBA" id="ARBA00023242"/>
    </source>
</evidence>
<comment type="similarity">
    <text evidence="2">Belongs to the DNA polymerase epsilon subunit B family.</text>
</comment>
<dbReference type="GO" id="GO:0003887">
    <property type="term" value="F:DNA-directed DNA polymerase activity"/>
    <property type="evidence" value="ECO:0007669"/>
    <property type="project" value="EnsemblFungi"/>
</dbReference>
<dbReference type="GO" id="GO:0042276">
    <property type="term" value="P:error-prone translesion synthesis"/>
    <property type="evidence" value="ECO:0007669"/>
    <property type="project" value="EnsemblFungi"/>
</dbReference>
<keyword evidence="10" id="KW-1185">Reference proteome</keyword>
<evidence type="ECO:0000256" key="7">
    <source>
        <dbReference type="ARBA" id="ARBA00032930"/>
    </source>
</evidence>
<dbReference type="RefSeq" id="XP_022459500.1">
    <property type="nucleotide sequence ID" value="XM_022601903.1"/>
</dbReference>
<dbReference type="GO" id="GO:0008622">
    <property type="term" value="C:epsilon DNA polymerase complex"/>
    <property type="evidence" value="ECO:0007669"/>
    <property type="project" value="EnsemblFungi"/>
</dbReference>